<dbReference type="EMBL" id="LFJC01000003">
    <property type="protein sequence ID" value="PIT00689.1"/>
    <property type="molecule type" value="Genomic_DNA"/>
</dbReference>
<dbReference type="AlphaFoldDB" id="A0A2M6U7X2"/>
<protein>
    <submittedName>
        <fullName evidence="1">Uncharacterized protein</fullName>
    </submittedName>
</protein>
<dbReference type="Proteomes" id="UP000228930">
    <property type="component" value="Unassembled WGS sequence"/>
</dbReference>
<accession>A0A2M6U7X2</accession>
<comment type="caution">
    <text evidence="1">The sequence shown here is derived from an EMBL/GenBank/DDBJ whole genome shotgun (WGS) entry which is preliminary data.</text>
</comment>
<sequence>MWMLRATGDPNRVIKIESDPITGADVVRPASTFHFPACKPCNERYGKTLEARAKNAIESLMAGKSLAVSHCYWLLDWLDKVRVGLWLGYNMLHKEEFAPKFRIDQRIGIKDRVAIVSVDPDDRTKGFGLGGMDNQIFRTSQAGMYLKINNVRILSVSFDGIVSRYAGMPFPKELLALSENPEASMALMEKTDYRVKQDWKAFDVPGATVIAQSSFWLANCTDDETFAMYINGTTIPRFRRIPRIRKRADLEQFVRTHLISNAAGNFRYHPNSRQKLRFGRAKDNTDWHFMRSLYTLFIQDVLPLNPKRMVDPDGTRRGTMQLAMLWLEKAVQLMLRFRQLGAPDEGSFGLMVDELQHVYRDWEELRANTLGQWARDASACPPLKE</sequence>
<organism evidence="1 2">
    <name type="scientific">Bradyrhizobium nitroreducens</name>
    <dbReference type="NCBI Taxonomy" id="709803"/>
    <lineage>
        <taxon>Bacteria</taxon>
        <taxon>Pseudomonadati</taxon>
        <taxon>Pseudomonadota</taxon>
        <taxon>Alphaproteobacteria</taxon>
        <taxon>Hyphomicrobiales</taxon>
        <taxon>Nitrobacteraceae</taxon>
        <taxon>Bradyrhizobium</taxon>
    </lineage>
</organism>
<proteinExistence type="predicted"/>
<evidence type="ECO:0000313" key="2">
    <source>
        <dbReference type="Proteomes" id="UP000228930"/>
    </source>
</evidence>
<name>A0A2M6U7X2_9BRAD</name>
<gene>
    <name evidence="1" type="ORF">TSA1_07820</name>
</gene>
<dbReference type="RefSeq" id="WP_100175904.1">
    <property type="nucleotide sequence ID" value="NZ_LFJC01000003.1"/>
</dbReference>
<keyword evidence="2" id="KW-1185">Reference proteome</keyword>
<evidence type="ECO:0000313" key="1">
    <source>
        <dbReference type="EMBL" id="PIT00689.1"/>
    </source>
</evidence>
<reference evidence="1 2" key="1">
    <citation type="submission" date="2015-06" db="EMBL/GenBank/DDBJ databases">
        <title>Comparative genome analysis of nirS-carrying Bradyrhizobium sp. strains.</title>
        <authorList>
            <person name="Ishii S."/>
            <person name="Jang J."/>
            <person name="Nishizawa T."/>
            <person name="Senoo K."/>
        </authorList>
    </citation>
    <scope>NUCLEOTIDE SEQUENCE [LARGE SCALE GENOMIC DNA]</scope>
    <source>
        <strain evidence="1 2">TSA1</strain>
    </source>
</reference>